<feature type="domain" description="Acyl-CoA dehydrogenase/oxidase N-terminal" evidence="7">
    <location>
        <begin position="16"/>
        <end position="99"/>
    </location>
</feature>
<keyword evidence="4" id="KW-0274">FAD</keyword>
<dbReference type="GO" id="GO:0003995">
    <property type="term" value="F:acyl-CoA dehydrogenase activity"/>
    <property type="evidence" value="ECO:0007669"/>
    <property type="project" value="TreeGrafter"/>
</dbReference>
<evidence type="ECO:0000256" key="4">
    <source>
        <dbReference type="ARBA" id="ARBA00022827"/>
    </source>
</evidence>
<gene>
    <name evidence="8" type="ORF">GT347_11625</name>
</gene>
<reference evidence="8 9" key="1">
    <citation type="submission" date="2020-01" db="EMBL/GenBank/DDBJ databases">
        <title>Genome sequencing of strain KACC 21265.</title>
        <authorList>
            <person name="Heo J."/>
            <person name="Kim S.-J."/>
            <person name="Kim J.-S."/>
            <person name="Hong S.-B."/>
            <person name="Kwon S.-W."/>
        </authorList>
    </citation>
    <scope>NUCLEOTIDE SEQUENCE [LARGE SCALE GENOMIC DNA]</scope>
    <source>
        <strain evidence="8 9">KACC 21265</strain>
    </source>
</reference>
<dbReference type="Gene3D" id="2.40.110.10">
    <property type="entry name" value="Butyryl-CoA Dehydrogenase, subunit A, domain 2"/>
    <property type="match status" value="1"/>
</dbReference>
<dbReference type="AlphaFoldDB" id="A0A857J725"/>
<dbReference type="KEGG" id="xyk:GT347_11625"/>
<dbReference type="Gene3D" id="1.10.540.10">
    <property type="entry name" value="Acyl-CoA dehydrogenase/oxidase, N-terminal domain"/>
    <property type="match status" value="1"/>
</dbReference>
<name>A0A857J725_9BURK</name>
<keyword evidence="9" id="KW-1185">Reference proteome</keyword>
<keyword evidence="3" id="KW-0285">Flavoprotein</keyword>
<sequence length="390" mass="42157">MSNDASQGANVELAHRIGSEIAAVHAAEVDRNARFPAEAIAALKDARLLSALVPQELGGMGMKMVELTAVCTALGQYCAATAMVFAMHQIQVACIVRHGLGSEFFRQYCRELVDKQLLIGSITSEVGVGGDTRSSICAVEVDGDRFVLNKDATTVSYGAHADELLVTCRRDLAAARSDQVMVLVRRGQYTLEQTSQWDTLGMRGTCSPGFKFRSRGDAAQILPGDYADSSGQTMVPYSHILWSGLWLGIASDAMSRAASSVRAEARRNPGTVPPTALRLAELSNTLQSMRSNVHDVARDCQELQESAEGNESLLTLGFALKMNNLKISCSTLVVQIVHQALLICGIQGYKNDSKFSLGRHLRDAHSAQLMIGNDRIYGRSASMLLVYKDA</sequence>
<evidence type="ECO:0000256" key="3">
    <source>
        <dbReference type="ARBA" id="ARBA00022630"/>
    </source>
</evidence>
<comment type="cofactor">
    <cofactor evidence="1">
        <name>FAD</name>
        <dbReference type="ChEBI" id="CHEBI:57692"/>
    </cofactor>
</comment>
<dbReference type="InterPro" id="IPR036250">
    <property type="entry name" value="AcylCo_DH-like_C"/>
</dbReference>
<evidence type="ECO:0000256" key="5">
    <source>
        <dbReference type="SAM" id="Coils"/>
    </source>
</evidence>
<protein>
    <submittedName>
        <fullName evidence="8">Acyl-CoA dehydrogenase</fullName>
    </submittedName>
</protein>
<dbReference type="PANTHER" id="PTHR43884:SF12">
    <property type="entry name" value="ISOVALERYL-COA DEHYDROGENASE, MITOCHONDRIAL-RELATED"/>
    <property type="match status" value="1"/>
</dbReference>
<dbReference type="InterPro" id="IPR037069">
    <property type="entry name" value="AcylCoA_DH/ox_N_sf"/>
</dbReference>
<dbReference type="InterPro" id="IPR009075">
    <property type="entry name" value="AcylCo_DH/oxidase_C"/>
</dbReference>
<evidence type="ECO:0000256" key="2">
    <source>
        <dbReference type="ARBA" id="ARBA00009347"/>
    </source>
</evidence>
<dbReference type="InterPro" id="IPR013786">
    <property type="entry name" value="AcylCoA_DH/ox_N"/>
</dbReference>
<evidence type="ECO:0000256" key="1">
    <source>
        <dbReference type="ARBA" id="ARBA00001974"/>
    </source>
</evidence>
<evidence type="ECO:0000313" key="8">
    <source>
        <dbReference type="EMBL" id="QHI98588.1"/>
    </source>
</evidence>
<dbReference type="InterPro" id="IPR046373">
    <property type="entry name" value="Acyl-CoA_Oxase/DH_mid-dom_sf"/>
</dbReference>
<keyword evidence="5" id="KW-0175">Coiled coil</keyword>
<dbReference type="SUPFAM" id="SSF47203">
    <property type="entry name" value="Acyl-CoA dehydrogenase C-terminal domain-like"/>
    <property type="match status" value="1"/>
</dbReference>
<dbReference type="InterPro" id="IPR009100">
    <property type="entry name" value="AcylCoA_DH/oxidase_NM_dom_sf"/>
</dbReference>
<feature type="domain" description="Acyl-CoA dehydrogenase/oxidase C-terminal" evidence="6">
    <location>
        <begin position="245"/>
        <end position="376"/>
    </location>
</feature>
<comment type="similarity">
    <text evidence="2">Belongs to the acyl-CoA dehydrogenase family.</text>
</comment>
<evidence type="ECO:0000313" key="9">
    <source>
        <dbReference type="Proteomes" id="UP000464787"/>
    </source>
</evidence>
<proteinExistence type="inferred from homology"/>
<evidence type="ECO:0000259" key="6">
    <source>
        <dbReference type="Pfam" id="PF00441"/>
    </source>
</evidence>
<dbReference type="Proteomes" id="UP000464787">
    <property type="component" value="Chromosome"/>
</dbReference>
<dbReference type="Pfam" id="PF02771">
    <property type="entry name" value="Acyl-CoA_dh_N"/>
    <property type="match status" value="1"/>
</dbReference>
<dbReference type="RefSeq" id="WP_160552105.1">
    <property type="nucleotide sequence ID" value="NZ_CP047650.1"/>
</dbReference>
<dbReference type="Gene3D" id="1.20.140.10">
    <property type="entry name" value="Butyryl-CoA Dehydrogenase, subunit A, domain 3"/>
    <property type="match status" value="1"/>
</dbReference>
<dbReference type="SUPFAM" id="SSF56645">
    <property type="entry name" value="Acyl-CoA dehydrogenase NM domain-like"/>
    <property type="match status" value="1"/>
</dbReference>
<dbReference type="PANTHER" id="PTHR43884">
    <property type="entry name" value="ACYL-COA DEHYDROGENASE"/>
    <property type="match status" value="1"/>
</dbReference>
<accession>A0A857J725</accession>
<dbReference type="EMBL" id="CP047650">
    <property type="protein sequence ID" value="QHI98588.1"/>
    <property type="molecule type" value="Genomic_DNA"/>
</dbReference>
<dbReference type="GO" id="GO:0050660">
    <property type="term" value="F:flavin adenine dinucleotide binding"/>
    <property type="evidence" value="ECO:0007669"/>
    <property type="project" value="InterPro"/>
</dbReference>
<feature type="coiled-coil region" evidence="5">
    <location>
        <begin position="279"/>
        <end position="306"/>
    </location>
</feature>
<dbReference type="Pfam" id="PF00441">
    <property type="entry name" value="Acyl-CoA_dh_1"/>
    <property type="match status" value="1"/>
</dbReference>
<evidence type="ECO:0000259" key="7">
    <source>
        <dbReference type="Pfam" id="PF02771"/>
    </source>
</evidence>
<dbReference type="PIRSF" id="PIRSF016578">
    <property type="entry name" value="HsaA"/>
    <property type="match status" value="1"/>
</dbReference>
<organism evidence="8 9">
    <name type="scientific">Xylophilus rhododendri</name>
    <dbReference type="NCBI Taxonomy" id="2697032"/>
    <lineage>
        <taxon>Bacteria</taxon>
        <taxon>Pseudomonadati</taxon>
        <taxon>Pseudomonadota</taxon>
        <taxon>Betaproteobacteria</taxon>
        <taxon>Burkholderiales</taxon>
        <taxon>Xylophilus</taxon>
    </lineage>
</organism>